<dbReference type="Gene3D" id="3.90.70.10">
    <property type="entry name" value="Cysteine proteinases"/>
    <property type="match status" value="2"/>
</dbReference>
<dbReference type="InterPro" id="IPR028889">
    <property type="entry name" value="USP"/>
</dbReference>
<dbReference type="FunFam" id="3.90.70.10:FF:000048">
    <property type="entry name" value="Ubiquitin carboxyl-terminal hydrolase 31"/>
    <property type="match status" value="1"/>
</dbReference>
<dbReference type="HOGENOM" id="CLU_001060_6_1_1"/>
<dbReference type="InterPro" id="IPR050185">
    <property type="entry name" value="Ub_carboxyl-term_hydrolase"/>
</dbReference>
<evidence type="ECO:0000256" key="1">
    <source>
        <dbReference type="ARBA" id="ARBA00000707"/>
    </source>
</evidence>
<keyword evidence="7" id="KW-1185">Reference proteome</keyword>
<sequence length="873" mass="97519">MVSTVPPPVPPVDLLRRPVGVLVTPPVPLSPQPPADILQRACGGQPPVPGVAGLQNLGNTCFINATLQCLSNTDLLAEYLALEWYQIPEPPPVEPADPDEGLPGNTQARGEVTDRLAHLVRALWTLEYTPQQSKDFKSVVTKNAIQFRGSYQHDAQEFLLWLLDRVHEDLSESGKPIRRPPPEPGELPVSSTLVQELFQAQYRSSLTCPHCQKQSNTFDPFLCISLPIPLPHTRPLYITVVSQGKWSHCKRIGVAVPLTGTVARLREAVSKGTNIPTDRIVLVEMYYNGFHRSFCDTDDLEMVQETDCIFAFEAPDLLRPEGLLTQRGLLLSSNPDNWENAADHHRMPSHLRMATGLGQLALASTRAATEKIILLVCNRVYNGQKGKRFGLPFVLHLEKTLAWDRLQKAILEKTQCYSRPTVSTQVWPFSLWVVSAVGIAYLLPHDEQPLCQPAIERVSRSCGHAGSAYVKLIVEWDRETKDYLFPNTEDEHVLDAESVYLQKKQHSQLQICTLSQCFQLYTREEQLAPDDAWRCPHCMKLQQGRITLSLWTVPDVLVVHLKRFQQVGDRLMKFQNMVKFPLTDLDMTPYVVKRGQSGRSLPPQWSPWRCPSRLGRDPEDFIYDLYAVCNHQGTLEWGHYTAYCKNSVDGLWYCFDDSHVQQLSEAEVCKQTAYILFYQRRAAIPSWSANSSVAGSTRSSLCQHWVSRLPGSKQASITSAAYYQGVSLPSVAESVEFTGERSKAVGGFSTRPFVRGFQRQSSSSRSSVTSPPAVNENHMKLSWSLPAKLQLCSNAPYRFSGESPAHTSSSTLEKICEASDNRLSGSCFGSSRSLSSDDVDPCGSQSWQEPKGRGPPAVTEGVFRDNLAGRKSE</sequence>
<organism evidence="6 7">
    <name type="scientific">Ornithorhynchus anatinus</name>
    <name type="common">Duckbill platypus</name>
    <dbReference type="NCBI Taxonomy" id="9258"/>
    <lineage>
        <taxon>Eukaryota</taxon>
        <taxon>Metazoa</taxon>
        <taxon>Chordata</taxon>
        <taxon>Craniata</taxon>
        <taxon>Vertebrata</taxon>
        <taxon>Euteleostomi</taxon>
        <taxon>Mammalia</taxon>
        <taxon>Monotremata</taxon>
        <taxon>Ornithorhynchidae</taxon>
        <taxon>Ornithorhynchus</taxon>
    </lineage>
</organism>
<reference evidence="6" key="1">
    <citation type="submission" date="2025-08" db="UniProtKB">
        <authorList>
            <consortium name="Ensembl"/>
        </authorList>
    </citation>
    <scope>IDENTIFICATION</scope>
    <source>
        <strain evidence="6">Glennie</strain>
    </source>
</reference>
<dbReference type="PANTHER" id="PTHR21646:SF44">
    <property type="entry name" value="UBIQUITIN CARBOXYL-TERMINAL HYDROLASE 31"/>
    <property type="match status" value="1"/>
</dbReference>
<evidence type="ECO:0000259" key="5">
    <source>
        <dbReference type="PROSITE" id="PS50235"/>
    </source>
</evidence>
<accession>F7FRR5</accession>
<protein>
    <recommendedName>
        <fullName evidence="3">Ubiquitin carboxyl-terminal hydrolase</fullName>
        <ecNumber evidence="3">3.4.19.12</ecNumber>
    </recommendedName>
</protein>
<reference evidence="6" key="2">
    <citation type="submission" date="2025-09" db="UniProtKB">
        <authorList>
            <consortium name="Ensembl"/>
        </authorList>
    </citation>
    <scope>IDENTIFICATION</scope>
    <source>
        <strain evidence="6">Glennie</strain>
    </source>
</reference>
<comment type="similarity">
    <text evidence="3">Belongs to the peptidase C19 family.</text>
</comment>
<keyword evidence="3" id="KW-0833">Ubl conjugation pathway</keyword>
<comment type="catalytic activity">
    <reaction evidence="1 3">
        <text>Thiol-dependent hydrolysis of ester, thioester, amide, peptide and isopeptide bonds formed by the C-terminal Gly of ubiquitin (a 76-residue protein attached to proteins as an intracellular targeting signal).</text>
        <dbReference type="EC" id="3.4.19.12"/>
    </reaction>
</comment>
<feature type="domain" description="USP" evidence="5">
    <location>
        <begin position="52"/>
        <end position="681"/>
    </location>
</feature>
<feature type="region of interest" description="Disordered" evidence="4">
    <location>
        <begin position="827"/>
        <end position="873"/>
    </location>
</feature>
<dbReference type="Proteomes" id="UP000002279">
    <property type="component" value="Unplaced"/>
</dbReference>
<evidence type="ECO:0000313" key="6">
    <source>
        <dbReference type="Ensembl" id="ENSOANP00000005730.2"/>
    </source>
</evidence>
<dbReference type="GO" id="GO:0004843">
    <property type="term" value="F:cysteine-type deubiquitinase activity"/>
    <property type="evidence" value="ECO:0007669"/>
    <property type="project" value="UniProtKB-UniRule"/>
</dbReference>
<dbReference type="PANTHER" id="PTHR21646">
    <property type="entry name" value="UBIQUITIN CARBOXYL-TERMINAL HYDROLASE"/>
    <property type="match status" value="1"/>
</dbReference>
<dbReference type="InterPro" id="IPR001394">
    <property type="entry name" value="Peptidase_C19_UCH"/>
</dbReference>
<dbReference type="PROSITE" id="PS00972">
    <property type="entry name" value="USP_1"/>
    <property type="match status" value="1"/>
</dbReference>
<evidence type="ECO:0000256" key="3">
    <source>
        <dbReference type="RuleBase" id="RU366025"/>
    </source>
</evidence>
<dbReference type="GO" id="GO:0006508">
    <property type="term" value="P:proteolysis"/>
    <property type="evidence" value="ECO:0007669"/>
    <property type="project" value="UniProtKB-KW"/>
</dbReference>
<dbReference type="InParanoid" id="F7FRR5"/>
<dbReference type="eggNOG" id="KOG1870">
    <property type="taxonomic scope" value="Eukaryota"/>
</dbReference>
<keyword evidence="3" id="KW-0788">Thiol protease</keyword>
<keyword evidence="2 3" id="KW-0378">Hydrolase</keyword>
<comment type="function">
    <text evidence="3">Deubiquitinating enzyme that removes conjugated ubiquitin from specific proteins to regulate different cellular processes.</text>
</comment>
<dbReference type="InterPro" id="IPR038765">
    <property type="entry name" value="Papain-like_cys_pep_sf"/>
</dbReference>
<dbReference type="PROSITE" id="PS50235">
    <property type="entry name" value="USP_3"/>
    <property type="match status" value="1"/>
</dbReference>
<dbReference type="GeneTree" id="ENSGT00940000156355"/>
<dbReference type="STRING" id="9258.ENSOANP00000005730"/>
<dbReference type="InterPro" id="IPR018200">
    <property type="entry name" value="USP_CS"/>
</dbReference>
<dbReference type="SUPFAM" id="SSF54001">
    <property type="entry name" value="Cysteine proteinases"/>
    <property type="match status" value="1"/>
</dbReference>
<keyword evidence="3" id="KW-0645">Protease</keyword>
<dbReference type="EC" id="3.4.19.12" evidence="3"/>
<evidence type="ECO:0000256" key="2">
    <source>
        <dbReference type="ARBA" id="ARBA00022801"/>
    </source>
</evidence>
<dbReference type="PROSITE" id="PS00973">
    <property type="entry name" value="USP_2"/>
    <property type="match status" value="1"/>
</dbReference>
<proteinExistence type="inferred from homology"/>
<name>F7FRR5_ORNAN</name>
<dbReference type="Pfam" id="PF00443">
    <property type="entry name" value="UCH"/>
    <property type="match status" value="1"/>
</dbReference>
<evidence type="ECO:0000256" key="4">
    <source>
        <dbReference type="SAM" id="MobiDB-lite"/>
    </source>
</evidence>
<dbReference type="OMA" id="CHRQSNT"/>
<dbReference type="AlphaFoldDB" id="F7FRR5"/>
<feature type="compositionally biased region" description="Low complexity" evidence="4">
    <location>
        <begin position="827"/>
        <end position="836"/>
    </location>
</feature>
<dbReference type="CDD" id="cd02674">
    <property type="entry name" value="Peptidase_C19R"/>
    <property type="match status" value="1"/>
</dbReference>
<dbReference type="Ensembl" id="ENSOANT00000005732.2">
    <property type="protein sequence ID" value="ENSOANP00000005730.2"/>
    <property type="gene ID" value="ENSOANG00000003612.2"/>
</dbReference>
<dbReference type="GO" id="GO:0016579">
    <property type="term" value="P:protein deubiquitination"/>
    <property type="evidence" value="ECO:0007669"/>
    <property type="project" value="InterPro"/>
</dbReference>
<dbReference type="Bgee" id="ENSOANG00000003612">
    <property type="expression patterns" value="Expressed in testis"/>
</dbReference>
<evidence type="ECO:0000313" key="7">
    <source>
        <dbReference type="Proteomes" id="UP000002279"/>
    </source>
</evidence>